<accession>A0A9X3EJQ8</accession>
<dbReference type="Proteomes" id="UP001150924">
    <property type="component" value="Unassembled WGS sequence"/>
</dbReference>
<evidence type="ECO:0000259" key="1">
    <source>
        <dbReference type="Pfam" id="PF20032"/>
    </source>
</evidence>
<dbReference type="AlphaFoldDB" id="A0A9X3EJQ8"/>
<organism evidence="2 3">
    <name type="scientific">Nannocystis pusilla</name>
    <dbReference type="NCBI Taxonomy" id="889268"/>
    <lineage>
        <taxon>Bacteria</taxon>
        <taxon>Pseudomonadati</taxon>
        <taxon>Myxococcota</taxon>
        <taxon>Polyangia</taxon>
        <taxon>Nannocystales</taxon>
        <taxon>Nannocystaceae</taxon>
        <taxon>Nannocystis</taxon>
    </lineage>
</organism>
<evidence type="ECO:0000313" key="2">
    <source>
        <dbReference type="EMBL" id="MCY1005317.1"/>
    </source>
</evidence>
<dbReference type="EMBL" id="JAPNKE010000002">
    <property type="protein sequence ID" value="MCY1005317.1"/>
    <property type="molecule type" value="Genomic_DNA"/>
</dbReference>
<feature type="domain" description="ADYC" evidence="1">
    <location>
        <begin position="111"/>
        <end position="295"/>
    </location>
</feature>
<gene>
    <name evidence="2" type="ORF">OV079_06965</name>
</gene>
<evidence type="ECO:0000313" key="3">
    <source>
        <dbReference type="Proteomes" id="UP001150924"/>
    </source>
</evidence>
<dbReference type="PROSITE" id="PS51257">
    <property type="entry name" value="PROKAR_LIPOPROTEIN"/>
    <property type="match status" value="1"/>
</dbReference>
<proteinExistence type="predicted"/>
<protein>
    <submittedName>
        <fullName evidence="2">ADYC domain-containing protein</fullName>
    </submittedName>
</protein>
<dbReference type="RefSeq" id="WP_267766965.1">
    <property type="nucleotide sequence ID" value="NZ_JAPNKE010000002.1"/>
</dbReference>
<dbReference type="Pfam" id="PF20032">
    <property type="entry name" value="ADYC"/>
    <property type="match status" value="1"/>
</dbReference>
<sequence length="335" mass="36219">MNIRNLVPFVILSVACVTACDDMDQFDAADEDLGEVALRPGSGPAGGVWLNTSSIGSTPFSELDLSGLVHKGAQSTGAKLLRPGNVWVNVTSGSVKDGTLEAKVGTTIYRGADLVGSRWELTLFNADTDGDGDHDADDEPEVDVELRIASFQQISPKEAHYTFETVDELGNVVPVCDADTDGVHTMVPIKDLTVNEVTGRMGKRSNTLYLACTSGAVGKAVQWGYKPWERPIDEFEVATRMVRADYCFDGTSYTQTGTHLQIKDKYQINTFLRADDPTEAVWSKSGVRCINTPRNATLTAPQVQCGGQTLPTCATNTSMTTYSDALFWTKIDASI</sequence>
<dbReference type="InterPro" id="IPR045426">
    <property type="entry name" value="ADYC"/>
</dbReference>
<comment type="caution">
    <text evidence="2">The sequence shown here is derived from an EMBL/GenBank/DDBJ whole genome shotgun (WGS) entry which is preliminary data.</text>
</comment>
<keyword evidence="3" id="KW-1185">Reference proteome</keyword>
<reference evidence="2" key="1">
    <citation type="submission" date="2022-11" db="EMBL/GenBank/DDBJ databases">
        <title>Minimal conservation of predation-associated metabolite biosynthetic gene clusters underscores biosynthetic potential of Myxococcota including descriptions for ten novel species: Archangium lansinium sp. nov., Myxococcus landrumus sp. nov., Nannocystis bai.</title>
        <authorList>
            <person name="Ahearne A."/>
            <person name="Stevens C."/>
            <person name="Phillips K."/>
        </authorList>
    </citation>
    <scope>NUCLEOTIDE SEQUENCE</scope>
    <source>
        <strain evidence="2">Na p29</strain>
    </source>
</reference>
<name>A0A9X3EJQ8_9BACT</name>